<sequence length="2207" mass="254384">MFNRLTSLLIISCSIIHFTQSTFIFNITNPNKLLCYSCKGNDCEKITNNNDHMIMCNRRAQLCWAGFVNQKPYRTCANLYCTPSGISLDNDVRNELCCRSNLCNSIPLSWSADDESAKNSTPPMKSLIASSAAPADRSNTSNATLATVIITRPSPTPAVYVVDEIVNEENRILANGYASHEHGDETSVHKFNLKESDPLNYNINWERISYNKDFGNRVVSMGKLVILIMPILPMEIEPNDRGSPDGGHSESNSSVSMSHDSALTSTPPLHDCDFDDDDDDNTENTIVPSTARSRSIGGRTSRSNSSTQSFTTVATSVDRLKHGIRYITDGFIRKISKQNNVARINSLNFSNLRDKKIRYIENLQALTNLENLNLSNNLIEKIDGLKTLKKLKYLSLANNFINSVTNLEDLSRLENLDFNQNQIHTIPIWFGKKLTALKVLNLSNNQISSFDQIARIRTLYELRELYLQGNPIEHSEHYRLLVISYIPNLQILDGIDINEDERKQAKEQFIQQEVQNLLHELERRDNECRRLNTQATNSEQKLEVTSDKLQSLESKSLIQAKEIKALQERLANSEELLQRKTSLLHQACEKQCKLEQELAFYKIDLKFDRLDFSKHLGTKSNLNQRIANDSIFSTIKFHNNFIEDSEETKSTMADEQHRYDSKNLWQTTEVKRILGSAFYGKFHHAEDEIIYNEKLLKLAFNMSELTFLQAKQQAIEERLQVATQKKESHAVIEHLSDDLDSLQTEMMNKITDVQELKLVLNGLRADEGHGLGADLEQVNIELKLDEIVRQHVVKLREQAITQPQEHDVVHESTFEQALTEAISSIGVSPYDRCSVTSTPSRVQLFEHISPNNVEQIRTKDITEREAQTKVIELQIALEREQNQAREHINQIEDMAEREKQRILKHLEDEKRFTRDIIVKSETMIDQLKRELSSERKRKTTEQKTHDALRDIYKKITPNQGRNSSKSNTNDGNTKNGDDDDDADDDDDEDDNETRVDSETTVCHRDDPFLASTPRDRSLLVGRNASSDSHALRRQLEDQLQADNDASLLNNQTSKATFYSCLPPTPKRRTNTKNHSNELSSSFEKMPQTIIKFDSTSNGGADDEEHDLLYRLHGFVKTGQAYMSGLGDLARTTVNDSGYSSQQTGREHNLENIKLETLLSTKQFSAYNKCVIDPEQFNREYTVGVITAHTDHQQQQQQQQQRYFDQSKVGNVTLYPTPEGYMLGPHSVTVSQETFPVYANVSPTQSLTHTDSQFFACVNIPPDGLSSNRPMGTSRHNPDEVRLQGPVIFRQDTVLRGENVSPVSVKIRSLKFPQVEKGTMTDQDSLRREIDRTTDEIDFLKLKLQNRENEVPHDEQLHLLRDTLEQQTRDIERVRTIHQDLINSGRDNEANIFDLSDQIQRIQRNVHGHLRPTLLRLVDDSSRINSGKLIPLTNDDNWICTVPRHADLEQIIGELEAKMDEQQRELADVKHENRRLERALVKKSIKFDALDLAAGRKRSRSIADSSETDSLQDDIFTLETQLVRKQRDIALAQEQLRQMTSLSQSVIHDLKTARQKHTITKRETKGLEQKIEYLTRKLYKLTTDTKKAEEDHAKATANLQLMNKENTKLEKVVDDKRALSIVLDEQLRSSLNSFSSLLNSSVKCLQELTAATMVTDHEFHLNTLPPPPPLLQLNQITSNIPPEEIHRQISHIISENHRILSRYHTILQQQKQKSAALKHEIAEKEALLVNVKTDLGIHNEQLRKNAQELLQDKTVLEELERVKEMKSDKLSELEHLIERRQTQERQGQQELEQLSNEQHRLKKQYKDLLSEHDQLQHTIEADRQVFNDMKSESTRLREQIKSFLDDKETLDETCDLLAKKCEALHNECKEKENNLPVLVSQIDEKLTVCKNLEDEIKKLKTDKTRCLEEVTEMKIKIEKKRIELAHSSNDMELEHRNEDLKQRIRRNEQDLDRLSSDIDERNRTLTELNSMIAYAKNIMKNIQPNENHRNYKNSSSSDFSIIEQRHNQENTAYYETKIQRLTKALDDKEQDLRTLNMQLIATKEELSQMQYKVQNQDSNADAIRNSMQIELDKLRHWMQIYENRKAMLRPQYHETLKELEVKLHEQEMFYRKQIKDLDSEMKKKHLGKLSDDSGFLSDTTICDNRISPTVDVNDTSLLREQIQNIFSHHVQELDKCNSKYKTNLSNLKNRLHELENSTTATSSIRLDS</sequence>
<feature type="chain" id="PRO_5032417912" evidence="8">
    <location>
        <begin position="22"/>
        <end position="2207"/>
    </location>
</feature>
<dbReference type="InterPro" id="IPR001611">
    <property type="entry name" value="Leu-rich_rpt"/>
</dbReference>
<feature type="compositionally biased region" description="Acidic residues" evidence="7">
    <location>
        <begin position="977"/>
        <end position="991"/>
    </location>
</feature>
<dbReference type="InterPro" id="IPR003591">
    <property type="entry name" value="Leu-rich_rpt_typical-subtyp"/>
</dbReference>
<comment type="subcellular location">
    <subcellularLocation>
        <location evidence="1">Cell projection</location>
        <location evidence="1">Cilium</location>
    </subcellularLocation>
</comment>
<feature type="coiled-coil region" evidence="6">
    <location>
        <begin position="1706"/>
        <end position="1817"/>
    </location>
</feature>
<dbReference type="SMART" id="SM00365">
    <property type="entry name" value="LRR_SD22"/>
    <property type="match status" value="5"/>
</dbReference>
<dbReference type="InterPro" id="IPR032675">
    <property type="entry name" value="LRR_dom_sf"/>
</dbReference>
<feature type="compositionally biased region" description="Basic and acidic residues" evidence="7">
    <location>
        <begin position="992"/>
        <end position="1017"/>
    </location>
</feature>
<dbReference type="SUPFAM" id="SSF57997">
    <property type="entry name" value="Tropomyosin"/>
    <property type="match status" value="1"/>
</dbReference>
<feature type="compositionally biased region" description="Low complexity" evidence="7">
    <location>
        <begin position="962"/>
        <end position="974"/>
    </location>
</feature>
<name>A0A815DJS6_9BILA</name>
<dbReference type="Proteomes" id="UP000663855">
    <property type="component" value="Unassembled WGS sequence"/>
</dbReference>
<evidence type="ECO:0000256" key="7">
    <source>
        <dbReference type="SAM" id="MobiDB-lite"/>
    </source>
</evidence>
<feature type="region of interest" description="Disordered" evidence="7">
    <location>
        <begin position="931"/>
        <end position="1029"/>
    </location>
</feature>
<evidence type="ECO:0000313" key="10">
    <source>
        <dbReference type="Proteomes" id="UP000663855"/>
    </source>
</evidence>
<feature type="signal peptide" evidence="8">
    <location>
        <begin position="1"/>
        <end position="21"/>
    </location>
</feature>
<evidence type="ECO:0000313" key="9">
    <source>
        <dbReference type="EMBL" id="CAF1301895.1"/>
    </source>
</evidence>
<evidence type="ECO:0000256" key="6">
    <source>
        <dbReference type="SAM" id="Coils"/>
    </source>
</evidence>
<evidence type="ECO:0000256" key="5">
    <source>
        <dbReference type="ARBA" id="ARBA00023273"/>
    </source>
</evidence>
<gene>
    <name evidence="9" type="ORF">CJN711_LOCUS16979</name>
</gene>
<dbReference type="Gene3D" id="3.80.10.10">
    <property type="entry name" value="Ribonuclease Inhibitor"/>
    <property type="match status" value="1"/>
</dbReference>
<feature type="region of interest" description="Disordered" evidence="7">
    <location>
        <begin position="238"/>
        <end position="310"/>
    </location>
</feature>
<dbReference type="PANTHER" id="PTHR45973">
    <property type="entry name" value="PROTEIN PHOSPHATASE 1 REGULATORY SUBUNIT SDS22-RELATED"/>
    <property type="match status" value="1"/>
</dbReference>
<keyword evidence="5" id="KW-0966">Cell projection</keyword>
<keyword evidence="8" id="KW-0732">Signal</keyword>
<feature type="compositionally biased region" description="Acidic residues" evidence="7">
    <location>
        <begin position="273"/>
        <end position="282"/>
    </location>
</feature>
<feature type="coiled-coil region" evidence="6">
    <location>
        <begin position="1322"/>
        <end position="1349"/>
    </location>
</feature>
<keyword evidence="3" id="KW-0677">Repeat</keyword>
<evidence type="ECO:0000256" key="8">
    <source>
        <dbReference type="SAM" id="SignalP"/>
    </source>
</evidence>
<dbReference type="SUPFAM" id="SSF52058">
    <property type="entry name" value="L domain-like"/>
    <property type="match status" value="1"/>
</dbReference>
<feature type="region of interest" description="Disordered" evidence="7">
    <location>
        <begin position="1056"/>
        <end position="1080"/>
    </location>
</feature>
<feature type="coiled-coil region" evidence="6">
    <location>
        <begin position="1853"/>
        <end position="1963"/>
    </location>
</feature>
<dbReference type="CDD" id="cd00117">
    <property type="entry name" value="TFP"/>
    <property type="match status" value="1"/>
</dbReference>
<feature type="compositionally biased region" description="Low complexity" evidence="7">
    <location>
        <begin position="289"/>
        <end position="310"/>
    </location>
</feature>
<feature type="coiled-coil region" evidence="6">
    <location>
        <begin position="1584"/>
        <end position="1611"/>
    </location>
</feature>
<dbReference type="SMART" id="SM00369">
    <property type="entry name" value="LRR_TYP"/>
    <property type="match status" value="4"/>
</dbReference>
<feature type="coiled-coil region" evidence="6">
    <location>
        <begin position="1444"/>
        <end position="1485"/>
    </location>
</feature>
<dbReference type="PROSITE" id="PS51450">
    <property type="entry name" value="LRR"/>
    <property type="match status" value="3"/>
</dbReference>
<feature type="compositionally biased region" description="Basic and acidic residues" evidence="7">
    <location>
        <begin position="931"/>
        <end position="953"/>
    </location>
</feature>
<keyword evidence="6" id="KW-0175">Coiled coil</keyword>
<protein>
    <submittedName>
        <fullName evidence="9">Uncharacterized protein</fullName>
    </submittedName>
</protein>
<dbReference type="InterPro" id="IPR050576">
    <property type="entry name" value="Cilia_flagella_integrity"/>
</dbReference>
<organism evidence="9 10">
    <name type="scientific">Rotaria magnacalcarata</name>
    <dbReference type="NCBI Taxonomy" id="392030"/>
    <lineage>
        <taxon>Eukaryota</taxon>
        <taxon>Metazoa</taxon>
        <taxon>Spiralia</taxon>
        <taxon>Gnathifera</taxon>
        <taxon>Rotifera</taxon>
        <taxon>Eurotatoria</taxon>
        <taxon>Bdelloidea</taxon>
        <taxon>Philodinida</taxon>
        <taxon>Philodinidae</taxon>
        <taxon>Rotaria</taxon>
    </lineage>
</organism>
<reference evidence="9" key="1">
    <citation type="submission" date="2021-02" db="EMBL/GenBank/DDBJ databases">
        <authorList>
            <person name="Nowell W R."/>
        </authorList>
    </citation>
    <scope>NUCLEOTIDE SEQUENCE</scope>
</reference>
<accession>A0A815DJS6</accession>
<evidence type="ECO:0000256" key="4">
    <source>
        <dbReference type="ARBA" id="ARBA00023069"/>
    </source>
</evidence>
<dbReference type="EMBL" id="CAJNOV010007886">
    <property type="protein sequence ID" value="CAF1301895.1"/>
    <property type="molecule type" value="Genomic_DNA"/>
</dbReference>
<evidence type="ECO:0000256" key="1">
    <source>
        <dbReference type="ARBA" id="ARBA00004138"/>
    </source>
</evidence>
<evidence type="ECO:0000256" key="2">
    <source>
        <dbReference type="ARBA" id="ARBA00022614"/>
    </source>
</evidence>
<keyword evidence="2" id="KW-0433">Leucine-rich repeat</keyword>
<feature type="coiled-coil region" evidence="6">
    <location>
        <begin position="514"/>
        <end position="583"/>
    </location>
</feature>
<proteinExistence type="predicted"/>
<dbReference type="Pfam" id="PF14580">
    <property type="entry name" value="LRR_9"/>
    <property type="match status" value="1"/>
</dbReference>
<keyword evidence="4" id="KW-0969">Cilium</keyword>
<comment type="caution">
    <text evidence="9">The sequence shown here is derived from an EMBL/GenBank/DDBJ whole genome shotgun (WGS) entry which is preliminary data.</text>
</comment>
<feature type="coiled-coil region" evidence="6">
    <location>
        <begin position="2017"/>
        <end position="2044"/>
    </location>
</feature>
<evidence type="ECO:0000256" key="3">
    <source>
        <dbReference type="ARBA" id="ARBA00022737"/>
    </source>
</evidence>
<feature type="compositionally biased region" description="Low complexity" evidence="7">
    <location>
        <begin position="249"/>
        <end position="261"/>
    </location>
</feature>
<feature type="coiled-coil region" evidence="6">
    <location>
        <begin position="2169"/>
        <end position="2196"/>
    </location>
</feature>
<dbReference type="PANTHER" id="PTHR45973:SF9">
    <property type="entry name" value="LEUCINE-RICH REPEAT-CONTAINING PROTEIN 46"/>
    <property type="match status" value="1"/>
</dbReference>